<dbReference type="Proteomes" id="UP000050164">
    <property type="component" value="Unassembled WGS sequence"/>
</dbReference>
<organism evidence="1 2">
    <name type="scientific">Mycobacterium tuberculosis</name>
    <dbReference type="NCBI Taxonomy" id="1773"/>
    <lineage>
        <taxon>Bacteria</taxon>
        <taxon>Bacillati</taxon>
        <taxon>Actinomycetota</taxon>
        <taxon>Actinomycetes</taxon>
        <taxon>Mycobacteriales</taxon>
        <taxon>Mycobacteriaceae</taxon>
        <taxon>Mycobacterium</taxon>
        <taxon>Mycobacterium tuberculosis complex</taxon>
    </lineage>
</organism>
<reference evidence="1 2" key="1">
    <citation type="submission" date="2015-03" db="EMBL/GenBank/DDBJ databases">
        <authorList>
            <consortium name="Pathogen Informatics"/>
        </authorList>
    </citation>
    <scope>NUCLEOTIDE SEQUENCE [LARGE SCALE GENOMIC DNA]</scope>
    <source>
        <strain evidence="1 2">Bir 185</strain>
    </source>
</reference>
<accession>A0A655AC55</accession>
<gene>
    <name evidence="1" type="ORF">ERS027659_03027</name>
</gene>
<proteinExistence type="predicted"/>
<dbReference type="AlphaFoldDB" id="A0A655AC55"/>
<evidence type="ECO:0000313" key="1">
    <source>
        <dbReference type="EMBL" id="CKS38252.1"/>
    </source>
</evidence>
<protein>
    <submittedName>
        <fullName evidence="1">Uncharacterized protein</fullName>
    </submittedName>
</protein>
<evidence type="ECO:0000313" key="2">
    <source>
        <dbReference type="Proteomes" id="UP000050164"/>
    </source>
</evidence>
<sequence>MPGVVGVGAADDDVGVTQGRIAQHRLQALDQRPVAAPVDAQRVAGIGGAGRLEVGVDVAAAKAVDRLLGIADQDQRRMPAKRALEHPPLHGVGILKLVHQHDPPAFPHPIASWRVGRLEGCRQTDQQIVESLRTQPALAALEFLEHLGGKAQPHRCLAAGLGIRRAQLGARVVDDGKGQGQRLGVGQLRIGLLTTEVRQIAIVHDLSDQVGKALLELHVGGVVTGHTEGFQHRAAELVGGGDGCRVEVGQRVTQPRPLLGALGVAAAQQVLDELAARRRVAL</sequence>
<dbReference type="EMBL" id="CNFT01000811">
    <property type="protein sequence ID" value="CKS38252.1"/>
    <property type="molecule type" value="Genomic_DNA"/>
</dbReference>
<name>A0A655AC55_MYCTX</name>